<protein>
    <recommendedName>
        <fullName evidence="6">Copper transport protein</fullName>
    </recommendedName>
</protein>
<evidence type="ECO:0000313" key="7">
    <source>
        <dbReference type="EMBL" id="KAJ9698562.1"/>
    </source>
</evidence>
<dbReference type="InterPro" id="IPR007274">
    <property type="entry name" value="Cop_transporter"/>
</dbReference>
<keyword evidence="4 6" id="KW-1133">Transmembrane helix</keyword>
<name>A0AA39A176_VITRO</name>
<feature type="transmembrane region" description="Helical" evidence="6">
    <location>
        <begin position="102"/>
        <end position="123"/>
    </location>
</feature>
<dbReference type="GO" id="GO:0005886">
    <property type="term" value="C:plasma membrane"/>
    <property type="evidence" value="ECO:0007669"/>
    <property type="project" value="TreeGrafter"/>
</dbReference>
<gene>
    <name evidence="7" type="ORF">PVL29_007571</name>
</gene>
<keyword evidence="3 6" id="KW-0187">Copper transport</keyword>
<dbReference type="GO" id="GO:0005375">
    <property type="term" value="F:copper ion transmembrane transporter activity"/>
    <property type="evidence" value="ECO:0007669"/>
    <property type="project" value="UniProtKB-UniRule"/>
</dbReference>
<evidence type="ECO:0000256" key="6">
    <source>
        <dbReference type="RuleBase" id="RU367022"/>
    </source>
</evidence>
<keyword evidence="6" id="KW-0186">Copper</keyword>
<accession>A0AA39A176</accession>
<evidence type="ECO:0000256" key="1">
    <source>
        <dbReference type="ARBA" id="ARBA00006921"/>
    </source>
</evidence>
<dbReference type="PANTHER" id="PTHR12483:SF24">
    <property type="entry name" value="COPPER TRANSPORTER 2-RELATED"/>
    <property type="match status" value="1"/>
</dbReference>
<evidence type="ECO:0000256" key="5">
    <source>
        <dbReference type="ARBA" id="ARBA00023136"/>
    </source>
</evidence>
<keyword evidence="6" id="KW-0813">Transport</keyword>
<comment type="subcellular location">
    <subcellularLocation>
        <location evidence="6">Membrane</location>
        <topology evidence="6">Multi-pass membrane protein</topology>
    </subcellularLocation>
</comment>
<keyword evidence="5 6" id="KW-0472">Membrane</keyword>
<comment type="caution">
    <text evidence="7">The sequence shown here is derived from an EMBL/GenBank/DDBJ whole genome shotgun (WGS) entry which is preliminary data.</text>
</comment>
<dbReference type="Proteomes" id="UP001168098">
    <property type="component" value="Unassembled WGS sequence"/>
</dbReference>
<keyword evidence="8" id="KW-1185">Reference proteome</keyword>
<feature type="transmembrane region" description="Helical" evidence="6">
    <location>
        <begin position="129"/>
        <end position="149"/>
    </location>
</feature>
<dbReference type="PANTHER" id="PTHR12483">
    <property type="entry name" value="SOLUTE CARRIER FAMILY 31 COPPER TRANSPORTERS"/>
    <property type="match status" value="1"/>
</dbReference>
<feature type="transmembrane region" description="Helical" evidence="6">
    <location>
        <begin position="71"/>
        <end position="90"/>
    </location>
</feature>
<sequence length="173" mass="19079">MVPMNSTAMGDMMNSTAMGDMMNSTSMGNMMNRTAMGDIKMDKTMMTHMTFFWGTSTEIFFSGWPGQSSGMYAVALVLMFGLSMFVEWLSHTRFIKSTTNKLVAGLIQTAMYGLRVGLAYLVMLAVMSFNVGVFLVAIAGYTTGFLLFGSRVFRDSSEMLPYEKASDLPPLNC</sequence>
<comment type="similarity">
    <text evidence="1 6">Belongs to the copper transporter (Ctr) (TC 1.A.56) family. SLC31A subfamily.</text>
</comment>
<dbReference type="EMBL" id="JARBHA010000006">
    <property type="protein sequence ID" value="KAJ9698562.1"/>
    <property type="molecule type" value="Genomic_DNA"/>
</dbReference>
<proteinExistence type="inferred from homology"/>
<organism evidence="7 8">
    <name type="scientific">Vitis rotundifolia</name>
    <name type="common">Muscadine grape</name>
    <dbReference type="NCBI Taxonomy" id="103349"/>
    <lineage>
        <taxon>Eukaryota</taxon>
        <taxon>Viridiplantae</taxon>
        <taxon>Streptophyta</taxon>
        <taxon>Embryophyta</taxon>
        <taxon>Tracheophyta</taxon>
        <taxon>Spermatophyta</taxon>
        <taxon>Magnoliopsida</taxon>
        <taxon>eudicotyledons</taxon>
        <taxon>Gunneridae</taxon>
        <taxon>Pentapetalae</taxon>
        <taxon>rosids</taxon>
        <taxon>Vitales</taxon>
        <taxon>Vitaceae</taxon>
        <taxon>Viteae</taxon>
        <taxon>Vitis</taxon>
    </lineage>
</organism>
<evidence type="ECO:0000256" key="2">
    <source>
        <dbReference type="ARBA" id="ARBA00022692"/>
    </source>
</evidence>
<evidence type="ECO:0000313" key="8">
    <source>
        <dbReference type="Proteomes" id="UP001168098"/>
    </source>
</evidence>
<reference evidence="7 8" key="1">
    <citation type="journal article" date="2023" name="BMC Biotechnol.">
        <title>Vitis rotundifolia cv Carlos genome sequencing.</title>
        <authorList>
            <person name="Huff M."/>
            <person name="Hulse-Kemp A."/>
            <person name="Scheffler B."/>
            <person name="Youngblood R."/>
            <person name="Simpson S."/>
            <person name="Babiker E."/>
            <person name="Staton M."/>
        </authorList>
    </citation>
    <scope>NUCLEOTIDE SEQUENCE [LARGE SCALE GENOMIC DNA]</scope>
    <source>
        <tissue evidence="7">Leaf</tissue>
    </source>
</reference>
<dbReference type="AlphaFoldDB" id="A0AA39A176"/>
<dbReference type="Pfam" id="PF04145">
    <property type="entry name" value="Ctr"/>
    <property type="match status" value="2"/>
</dbReference>
<keyword evidence="6" id="KW-0406">Ion transport</keyword>
<evidence type="ECO:0000256" key="3">
    <source>
        <dbReference type="ARBA" id="ARBA00022796"/>
    </source>
</evidence>
<evidence type="ECO:0000256" key="4">
    <source>
        <dbReference type="ARBA" id="ARBA00022989"/>
    </source>
</evidence>
<keyword evidence="2 6" id="KW-0812">Transmembrane</keyword>